<dbReference type="InterPro" id="IPR008136">
    <property type="entry name" value="CinA_C"/>
</dbReference>
<dbReference type="AlphaFoldDB" id="A0A660A8C9"/>
<protein>
    <submittedName>
        <fullName evidence="2">Competence/damage-inducible protein A</fullName>
    </submittedName>
</protein>
<feature type="domain" description="CinA C-terminal" evidence="1">
    <location>
        <begin position="1"/>
        <end position="44"/>
    </location>
</feature>
<comment type="caution">
    <text evidence="2">The sequence shown here is derived from an EMBL/GenBank/DDBJ whole genome shotgun (WGS) entry which is preliminary data.</text>
</comment>
<accession>A0A660A8C9</accession>
<dbReference type="RefSeq" id="WP_197033685.1">
    <property type="nucleotide sequence ID" value="NZ_VCID01000381.1"/>
</dbReference>
<dbReference type="InterPro" id="IPR036653">
    <property type="entry name" value="CinA-like_C"/>
</dbReference>
<name>A0A660A8C9_STRPY</name>
<evidence type="ECO:0000313" key="3">
    <source>
        <dbReference type="Proteomes" id="UP000316580"/>
    </source>
</evidence>
<organism evidence="2 3">
    <name type="scientific">Streptococcus pyogenes</name>
    <dbReference type="NCBI Taxonomy" id="1314"/>
    <lineage>
        <taxon>Bacteria</taxon>
        <taxon>Bacillati</taxon>
        <taxon>Bacillota</taxon>
        <taxon>Bacilli</taxon>
        <taxon>Lactobacillales</taxon>
        <taxon>Streptococcaceae</taxon>
        <taxon>Streptococcus</taxon>
    </lineage>
</organism>
<sequence length="51" mass="5674">GTVFIGLATQNKVESIKVLISGRSRSDVRHIATLHAFNMVRKTLLKPENLL</sequence>
<evidence type="ECO:0000313" key="2">
    <source>
        <dbReference type="EMBL" id="TNY48411.1"/>
    </source>
</evidence>
<gene>
    <name evidence="2" type="ORF">FGO82_01765</name>
</gene>
<dbReference type="Proteomes" id="UP000316580">
    <property type="component" value="Unassembled WGS sequence"/>
</dbReference>
<reference evidence="2 3" key="1">
    <citation type="submission" date="2019-05" db="EMBL/GenBank/DDBJ databases">
        <title>Novel genomic isolates of S.pyogenes and S.dysgalactiae subsp. equisimilis associated to necrotising fasciitis (NSTI).</title>
        <authorList>
            <person name="Barrantes I."/>
        </authorList>
    </citation>
    <scope>NUCLEOTIDE SEQUENCE [LARGE SCALE GENOMIC DNA]</scope>
    <source>
        <strain evidence="2 3">SPY6028</strain>
    </source>
</reference>
<feature type="non-terminal residue" evidence="2">
    <location>
        <position position="1"/>
    </location>
</feature>
<dbReference type="Pfam" id="PF02464">
    <property type="entry name" value="CinA"/>
    <property type="match status" value="1"/>
</dbReference>
<dbReference type="SUPFAM" id="SSF142433">
    <property type="entry name" value="CinA-like"/>
    <property type="match status" value="1"/>
</dbReference>
<evidence type="ECO:0000259" key="1">
    <source>
        <dbReference type="Pfam" id="PF02464"/>
    </source>
</evidence>
<dbReference type="EMBL" id="VCID01000381">
    <property type="protein sequence ID" value="TNY48411.1"/>
    <property type="molecule type" value="Genomic_DNA"/>
</dbReference>
<proteinExistence type="predicted"/>